<sequence>MASPSSSPSLVAPPLPVGENSNSQGVSLNGFPQLFLLFLFLSLIYTIARYKGGCNENNEIIRRDIETRDQAEVHHRGQFGEQLRHSNILMQILRNSQHREEASRIQNENKSQLISQLLQSFQQRAPLSNYTSALPSECAICLDVFEEGNKQSWILPRCKHIFHEECIRKWLAAYGWTCPICRSVICFV</sequence>
<dbReference type="Proteomes" id="UP000230069">
    <property type="component" value="Unassembled WGS sequence"/>
</dbReference>
<reference evidence="10 11" key="1">
    <citation type="submission" date="2017-09" db="EMBL/GenBank/DDBJ databases">
        <title>WGS assembly of Aquilegia coerulea Goldsmith.</title>
        <authorList>
            <person name="Hodges S."/>
            <person name="Kramer E."/>
            <person name="Nordborg M."/>
            <person name="Tomkins J."/>
            <person name="Borevitz J."/>
            <person name="Derieg N."/>
            <person name="Yan J."/>
            <person name="Mihaltcheva S."/>
            <person name="Hayes R.D."/>
            <person name="Rokhsar D."/>
        </authorList>
    </citation>
    <scope>NUCLEOTIDE SEQUENCE [LARGE SCALE GENOMIC DNA]</scope>
    <source>
        <strain evidence="11">cv. Goldsmith</strain>
    </source>
</reference>
<dbReference type="PANTHER" id="PTHR14155:SF627">
    <property type="entry name" value="OS06G0192800 PROTEIN"/>
    <property type="match status" value="1"/>
</dbReference>
<proteinExistence type="inferred from homology"/>
<dbReference type="OrthoDB" id="644023at2759"/>
<evidence type="ECO:0000256" key="3">
    <source>
        <dbReference type="ARBA" id="ARBA00022723"/>
    </source>
</evidence>
<dbReference type="GO" id="GO:0008270">
    <property type="term" value="F:zinc ion binding"/>
    <property type="evidence" value="ECO:0007669"/>
    <property type="project" value="UniProtKB-KW"/>
</dbReference>
<evidence type="ECO:0000313" key="11">
    <source>
        <dbReference type="Proteomes" id="UP000230069"/>
    </source>
</evidence>
<evidence type="ECO:0000256" key="6">
    <source>
        <dbReference type="ARBA" id="ARBA00024209"/>
    </source>
</evidence>
<dbReference type="STRING" id="218851.A0A2G5EAJ9"/>
<evidence type="ECO:0000313" key="10">
    <source>
        <dbReference type="EMBL" id="PIA52607.1"/>
    </source>
</evidence>
<evidence type="ECO:0000259" key="9">
    <source>
        <dbReference type="PROSITE" id="PS50089"/>
    </source>
</evidence>
<dbReference type="InterPro" id="IPR001841">
    <property type="entry name" value="Znf_RING"/>
</dbReference>
<dbReference type="Pfam" id="PF13639">
    <property type="entry name" value="zf-RING_2"/>
    <property type="match status" value="1"/>
</dbReference>
<dbReference type="InParanoid" id="A0A2G5EAJ9"/>
<evidence type="ECO:0000256" key="1">
    <source>
        <dbReference type="ARBA" id="ARBA00000900"/>
    </source>
</evidence>
<comment type="similarity">
    <text evidence="6">Belongs to the RING-type zinc finger family. ATL subfamily.</text>
</comment>
<dbReference type="InterPro" id="IPR053238">
    <property type="entry name" value="RING-H2_zinc_finger"/>
</dbReference>
<evidence type="ECO:0000256" key="7">
    <source>
        <dbReference type="PROSITE-ProRule" id="PRU00175"/>
    </source>
</evidence>
<keyword evidence="8" id="KW-0812">Transmembrane</keyword>
<protein>
    <recommendedName>
        <fullName evidence="2">RING-type E3 ubiquitin transferase</fullName>
        <ecNumber evidence="2">2.3.2.27</ecNumber>
    </recommendedName>
</protein>
<dbReference type="CDD" id="cd16448">
    <property type="entry name" value="RING-H2"/>
    <property type="match status" value="1"/>
</dbReference>
<evidence type="ECO:0000256" key="2">
    <source>
        <dbReference type="ARBA" id="ARBA00012483"/>
    </source>
</evidence>
<dbReference type="PANTHER" id="PTHR14155">
    <property type="entry name" value="RING FINGER DOMAIN-CONTAINING"/>
    <property type="match status" value="1"/>
</dbReference>
<feature type="transmembrane region" description="Helical" evidence="8">
    <location>
        <begin position="30"/>
        <end position="48"/>
    </location>
</feature>
<evidence type="ECO:0000256" key="5">
    <source>
        <dbReference type="ARBA" id="ARBA00022833"/>
    </source>
</evidence>
<accession>A0A2G5EAJ9</accession>
<keyword evidence="4 7" id="KW-0863">Zinc-finger</keyword>
<name>A0A2G5EAJ9_AQUCA</name>
<dbReference type="Gene3D" id="3.30.40.10">
    <property type="entry name" value="Zinc/RING finger domain, C3HC4 (zinc finger)"/>
    <property type="match status" value="1"/>
</dbReference>
<dbReference type="AlphaFoldDB" id="A0A2G5EAJ9"/>
<dbReference type="InterPro" id="IPR013083">
    <property type="entry name" value="Znf_RING/FYVE/PHD"/>
</dbReference>
<keyword evidence="8" id="KW-0472">Membrane</keyword>
<gene>
    <name evidence="10" type="ORF">AQUCO_01000470v1</name>
</gene>
<comment type="catalytic activity">
    <reaction evidence="1">
        <text>S-ubiquitinyl-[E2 ubiquitin-conjugating enzyme]-L-cysteine + [acceptor protein]-L-lysine = [E2 ubiquitin-conjugating enzyme]-L-cysteine + N(6)-ubiquitinyl-[acceptor protein]-L-lysine.</text>
        <dbReference type="EC" id="2.3.2.27"/>
    </reaction>
</comment>
<keyword evidence="8" id="KW-1133">Transmembrane helix</keyword>
<organism evidence="10 11">
    <name type="scientific">Aquilegia coerulea</name>
    <name type="common">Rocky mountain columbine</name>
    <dbReference type="NCBI Taxonomy" id="218851"/>
    <lineage>
        <taxon>Eukaryota</taxon>
        <taxon>Viridiplantae</taxon>
        <taxon>Streptophyta</taxon>
        <taxon>Embryophyta</taxon>
        <taxon>Tracheophyta</taxon>
        <taxon>Spermatophyta</taxon>
        <taxon>Magnoliopsida</taxon>
        <taxon>Ranunculales</taxon>
        <taxon>Ranunculaceae</taxon>
        <taxon>Thalictroideae</taxon>
        <taxon>Aquilegia</taxon>
    </lineage>
</organism>
<dbReference type="SUPFAM" id="SSF57850">
    <property type="entry name" value="RING/U-box"/>
    <property type="match status" value="1"/>
</dbReference>
<keyword evidence="5" id="KW-0862">Zinc</keyword>
<dbReference type="EMBL" id="KZ305027">
    <property type="protein sequence ID" value="PIA52607.1"/>
    <property type="molecule type" value="Genomic_DNA"/>
</dbReference>
<dbReference type="GO" id="GO:0061630">
    <property type="term" value="F:ubiquitin protein ligase activity"/>
    <property type="evidence" value="ECO:0007669"/>
    <property type="project" value="UniProtKB-EC"/>
</dbReference>
<evidence type="ECO:0000256" key="4">
    <source>
        <dbReference type="ARBA" id="ARBA00022771"/>
    </source>
</evidence>
<dbReference type="EC" id="2.3.2.27" evidence="2"/>
<dbReference type="SMART" id="SM00184">
    <property type="entry name" value="RING"/>
    <property type="match status" value="1"/>
</dbReference>
<evidence type="ECO:0000256" key="8">
    <source>
        <dbReference type="SAM" id="Phobius"/>
    </source>
</evidence>
<keyword evidence="3" id="KW-0479">Metal-binding</keyword>
<keyword evidence="11" id="KW-1185">Reference proteome</keyword>
<dbReference type="PROSITE" id="PS50089">
    <property type="entry name" value="ZF_RING_2"/>
    <property type="match status" value="1"/>
</dbReference>
<feature type="domain" description="RING-type" evidence="9">
    <location>
        <begin position="138"/>
        <end position="182"/>
    </location>
</feature>